<dbReference type="RefSeq" id="WP_307410068.1">
    <property type="nucleotide sequence ID" value="NZ_JAUSTW010000005.1"/>
</dbReference>
<evidence type="ECO:0000313" key="2">
    <source>
        <dbReference type="Proteomes" id="UP001224122"/>
    </source>
</evidence>
<keyword evidence="2" id="KW-1185">Reference proteome</keyword>
<protein>
    <submittedName>
        <fullName evidence="1">TPP-dependent trihydroxycyclohexane-1,2-dione (THcHDO) dehydratase</fullName>
    </submittedName>
</protein>
<sequence>MGEYEPARITNDAFRSVSKYWDRVTRPKQLMSTMLNAMRVLTNPAENGAVKIAEPEKEVYAMTGDGRSIGKRKHPESI</sequence>
<dbReference type="Proteomes" id="UP001224122">
    <property type="component" value="Unassembled WGS sequence"/>
</dbReference>
<reference evidence="1 2" key="1">
    <citation type="submission" date="2023-07" db="EMBL/GenBank/DDBJ databases">
        <title>Genomic Encyclopedia of Type Strains, Phase IV (KMG-IV): sequencing the most valuable type-strain genomes for metagenomic binning, comparative biology and taxonomic classification.</title>
        <authorList>
            <person name="Goeker M."/>
        </authorList>
    </citation>
    <scope>NUCLEOTIDE SEQUENCE [LARGE SCALE GENOMIC DNA]</scope>
    <source>
        <strain evidence="1 2">DSM 27594</strain>
    </source>
</reference>
<dbReference type="EMBL" id="JAUSTW010000005">
    <property type="protein sequence ID" value="MDQ0200273.1"/>
    <property type="molecule type" value="Genomic_DNA"/>
</dbReference>
<organism evidence="1 2">
    <name type="scientific">Neobacillus ginsengisoli</name>
    <dbReference type="NCBI Taxonomy" id="904295"/>
    <lineage>
        <taxon>Bacteria</taxon>
        <taxon>Bacillati</taxon>
        <taxon>Bacillota</taxon>
        <taxon>Bacilli</taxon>
        <taxon>Bacillales</taxon>
        <taxon>Bacillaceae</taxon>
        <taxon>Neobacillus</taxon>
    </lineage>
</organism>
<evidence type="ECO:0000313" key="1">
    <source>
        <dbReference type="EMBL" id="MDQ0200273.1"/>
    </source>
</evidence>
<gene>
    <name evidence="1" type="ORF">J2S10_003456</name>
</gene>
<accession>A0ABT9XXK3</accession>
<comment type="caution">
    <text evidence="1">The sequence shown here is derived from an EMBL/GenBank/DDBJ whole genome shotgun (WGS) entry which is preliminary data.</text>
</comment>
<proteinExistence type="predicted"/>
<name>A0ABT9XXK3_9BACI</name>